<gene>
    <name evidence="3" type="ORF">HMPREF1541_10928</name>
</gene>
<accession>W2S7N8</accession>
<dbReference type="PROSITE" id="PS50846">
    <property type="entry name" value="HMA_2"/>
    <property type="match status" value="1"/>
</dbReference>
<dbReference type="STRING" id="1220924.W2S7N8"/>
<dbReference type="AlphaFoldDB" id="W2S7N8"/>
<dbReference type="VEuPathDB" id="FungiDB:HMPREF1541_10928"/>
<proteinExistence type="predicted"/>
<dbReference type="EMBL" id="KB822716">
    <property type="protein sequence ID" value="ETN44063.1"/>
    <property type="molecule type" value="Genomic_DNA"/>
</dbReference>
<dbReference type="Proteomes" id="UP000030752">
    <property type="component" value="Unassembled WGS sequence"/>
</dbReference>
<dbReference type="GO" id="GO:0046872">
    <property type="term" value="F:metal ion binding"/>
    <property type="evidence" value="ECO:0007669"/>
    <property type="project" value="UniProtKB-KW"/>
</dbReference>
<dbReference type="SUPFAM" id="SSF55008">
    <property type="entry name" value="HMA, heavy metal-associated domain"/>
    <property type="match status" value="1"/>
</dbReference>
<evidence type="ECO:0000256" key="1">
    <source>
        <dbReference type="ARBA" id="ARBA00022723"/>
    </source>
</evidence>
<dbReference type="HOGENOM" id="CLU_1896133_0_0_1"/>
<dbReference type="InterPro" id="IPR006121">
    <property type="entry name" value="HMA_dom"/>
</dbReference>
<evidence type="ECO:0000259" key="2">
    <source>
        <dbReference type="PROSITE" id="PS50846"/>
    </source>
</evidence>
<protein>
    <recommendedName>
        <fullName evidence="2">HMA domain-containing protein</fullName>
    </recommendedName>
</protein>
<dbReference type="Pfam" id="PF00403">
    <property type="entry name" value="HMA"/>
    <property type="match status" value="1"/>
</dbReference>
<sequence length="134" mass="14645">MIEAVGYGASVDRLQPHNAKKPEMHNAPTDAWHATYNLHGMTCSSCVGHITRAVQALDFINKVEISLLSHIASVIFLGRDNVSAISQAIEDAGYGAALDIDPHQRAALRAVPKAHRKCHQRAGMGDSRDRTFFK</sequence>
<dbReference type="OrthoDB" id="432719at2759"/>
<dbReference type="RefSeq" id="XP_008713819.1">
    <property type="nucleotide sequence ID" value="XM_008715597.1"/>
</dbReference>
<name>W2S7N8_CYPE1</name>
<dbReference type="InterPro" id="IPR017969">
    <property type="entry name" value="Heavy-metal-associated_CS"/>
</dbReference>
<dbReference type="GeneID" id="19978267"/>
<keyword evidence="4" id="KW-1185">Reference proteome</keyword>
<dbReference type="PROSITE" id="PS01047">
    <property type="entry name" value="HMA_1"/>
    <property type="match status" value="1"/>
</dbReference>
<reference evidence="3 4" key="1">
    <citation type="submission" date="2013-03" db="EMBL/GenBank/DDBJ databases">
        <title>The Genome Sequence of Phialophora europaea CBS 101466.</title>
        <authorList>
            <consortium name="The Broad Institute Genomics Platform"/>
            <person name="Cuomo C."/>
            <person name="de Hoog S."/>
            <person name="Gorbushina A."/>
            <person name="Walker B."/>
            <person name="Young S.K."/>
            <person name="Zeng Q."/>
            <person name="Gargeya S."/>
            <person name="Fitzgerald M."/>
            <person name="Haas B."/>
            <person name="Abouelleil A."/>
            <person name="Allen A.W."/>
            <person name="Alvarado L."/>
            <person name="Arachchi H.M."/>
            <person name="Berlin A.M."/>
            <person name="Chapman S.B."/>
            <person name="Gainer-Dewar J."/>
            <person name="Goldberg J."/>
            <person name="Griggs A."/>
            <person name="Gujja S."/>
            <person name="Hansen M."/>
            <person name="Howarth C."/>
            <person name="Imamovic A."/>
            <person name="Ireland A."/>
            <person name="Larimer J."/>
            <person name="McCowan C."/>
            <person name="Murphy C."/>
            <person name="Pearson M."/>
            <person name="Poon T.W."/>
            <person name="Priest M."/>
            <person name="Roberts A."/>
            <person name="Saif S."/>
            <person name="Shea T."/>
            <person name="Sisk P."/>
            <person name="Sykes S."/>
            <person name="Wortman J."/>
            <person name="Nusbaum C."/>
            <person name="Birren B."/>
        </authorList>
    </citation>
    <scope>NUCLEOTIDE SEQUENCE [LARGE SCALE GENOMIC DNA]</scope>
    <source>
        <strain evidence="3 4">CBS 101466</strain>
    </source>
</reference>
<feature type="domain" description="HMA" evidence="2">
    <location>
        <begin position="32"/>
        <end position="97"/>
    </location>
</feature>
<evidence type="ECO:0000313" key="4">
    <source>
        <dbReference type="Proteomes" id="UP000030752"/>
    </source>
</evidence>
<dbReference type="Gene3D" id="3.30.70.100">
    <property type="match status" value="1"/>
</dbReference>
<organism evidence="3 4">
    <name type="scientific">Cyphellophora europaea (strain CBS 101466)</name>
    <name type="common">Phialophora europaea</name>
    <dbReference type="NCBI Taxonomy" id="1220924"/>
    <lineage>
        <taxon>Eukaryota</taxon>
        <taxon>Fungi</taxon>
        <taxon>Dikarya</taxon>
        <taxon>Ascomycota</taxon>
        <taxon>Pezizomycotina</taxon>
        <taxon>Eurotiomycetes</taxon>
        <taxon>Chaetothyriomycetidae</taxon>
        <taxon>Chaetothyriales</taxon>
        <taxon>Cyphellophoraceae</taxon>
        <taxon>Cyphellophora</taxon>
    </lineage>
</organism>
<keyword evidence="1" id="KW-0479">Metal-binding</keyword>
<dbReference type="InParanoid" id="W2S7N8"/>
<dbReference type="InterPro" id="IPR036163">
    <property type="entry name" value="HMA_dom_sf"/>
</dbReference>
<dbReference type="CDD" id="cd00371">
    <property type="entry name" value="HMA"/>
    <property type="match status" value="1"/>
</dbReference>
<evidence type="ECO:0000313" key="3">
    <source>
        <dbReference type="EMBL" id="ETN44063.1"/>
    </source>
</evidence>
<dbReference type="FunFam" id="3.30.70.100:FF:000001">
    <property type="entry name" value="ATPase copper transporting beta"/>
    <property type="match status" value="1"/>
</dbReference>